<keyword evidence="2 5" id="KW-0812">Transmembrane</keyword>
<feature type="transmembrane region" description="Helical" evidence="5">
    <location>
        <begin position="20"/>
        <end position="37"/>
    </location>
</feature>
<evidence type="ECO:0000313" key="7">
    <source>
        <dbReference type="Proteomes" id="UP000516421"/>
    </source>
</evidence>
<organism evidence="6 7">
    <name type="scientific">Rothia amarae</name>
    <dbReference type="NCBI Taxonomy" id="169480"/>
    <lineage>
        <taxon>Bacteria</taxon>
        <taxon>Bacillati</taxon>
        <taxon>Actinomycetota</taxon>
        <taxon>Actinomycetes</taxon>
        <taxon>Micrococcales</taxon>
        <taxon>Micrococcaceae</taxon>
        <taxon>Rothia</taxon>
    </lineage>
</organism>
<evidence type="ECO:0000256" key="4">
    <source>
        <dbReference type="ARBA" id="ARBA00023136"/>
    </source>
</evidence>
<proteinExistence type="predicted"/>
<dbReference type="GO" id="GO:0005886">
    <property type="term" value="C:plasma membrane"/>
    <property type="evidence" value="ECO:0007669"/>
    <property type="project" value="UniProtKB-ARBA"/>
</dbReference>
<dbReference type="CDD" id="cd16914">
    <property type="entry name" value="EcfT"/>
    <property type="match status" value="1"/>
</dbReference>
<keyword evidence="3 5" id="KW-1133">Transmembrane helix</keyword>
<evidence type="ECO:0000256" key="1">
    <source>
        <dbReference type="ARBA" id="ARBA00004141"/>
    </source>
</evidence>
<reference evidence="6 7" key="1">
    <citation type="submission" date="2020-09" db="EMBL/GenBank/DDBJ databases">
        <title>Investigation of environmental microbe.</title>
        <authorList>
            <person name="Ou Y."/>
            <person name="Kang Q."/>
        </authorList>
    </citation>
    <scope>NUCLEOTIDE SEQUENCE [LARGE SCALE GENOMIC DNA]</scope>
    <source>
        <strain evidence="6 7">KJZ-9</strain>
    </source>
</reference>
<dbReference type="AlphaFoldDB" id="A0A7H2BHB2"/>
<sequence length="207" mass="22695">MNNLMGAYSPKSSPIHRAPLWSKWLVIFGITLACAMTHTWWVPALALMLVLVLALMARLSLHELGAALWSVKWLLLAMSLYYLFFDKLALGADVLLTLLTLIFATKVLLFTTPMTSLIDGFVRGCKPLRGLGVSPELVGLAIALMLRSIPVIMDRWVILQTAVKARGIKLSAAHLFTPLVMTTVAYAHETGDAIVARGLDSPKNKQV</sequence>
<dbReference type="RefSeq" id="WP_190616566.1">
    <property type="nucleotide sequence ID" value="NZ_CP061538.1"/>
</dbReference>
<keyword evidence="7" id="KW-1185">Reference proteome</keyword>
<dbReference type="Proteomes" id="UP000516421">
    <property type="component" value="Chromosome"/>
</dbReference>
<keyword evidence="4 5" id="KW-0472">Membrane</keyword>
<dbReference type="KEGG" id="rama:IDM48_06410"/>
<comment type="subcellular location">
    <subcellularLocation>
        <location evidence="1">Membrane</location>
        <topology evidence="1">Multi-pass membrane protein</topology>
    </subcellularLocation>
</comment>
<evidence type="ECO:0000256" key="5">
    <source>
        <dbReference type="SAM" id="Phobius"/>
    </source>
</evidence>
<dbReference type="InterPro" id="IPR003339">
    <property type="entry name" value="ABC/ECF_trnsptr_transmembrane"/>
</dbReference>
<gene>
    <name evidence="6" type="ORF">IDM48_06410</name>
</gene>
<feature type="transmembrane region" description="Helical" evidence="5">
    <location>
        <begin position="67"/>
        <end position="84"/>
    </location>
</feature>
<feature type="transmembrane region" description="Helical" evidence="5">
    <location>
        <begin position="138"/>
        <end position="159"/>
    </location>
</feature>
<protein>
    <submittedName>
        <fullName evidence="6">Energy-coupling factor transporter transmembrane protein EcfT</fullName>
    </submittedName>
</protein>
<evidence type="ECO:0000313" key="6">
    <source>
        <dbReference type="EMBL" id="QNV39058.1"/>
    </source>
</evidence>
<dbReference type="EMBL" id="CP061538">
    <property type="protein sequence ID" value="QNV39058.1"/>
    <property type="molecule type" value="Genomic_DNA"/>
</dbReference>
<feature type="transmembrane region" description="Helical" evidence="5">
    <location>
        <begin position="96"/>
        <end position="118"/>
    </location>
</feature>
<name>A0A7H2BHB2_9MICC</name>
<accession>A0A7H2BHB2</accession>
<evidence type="ECO:0000256" key="2">
    <source>
        <dbReference type="ARBA" id="ARBA00022692"/>
    </source>
</evidence>
<dbReference type="Pfam" id="PF02361">
    <property type="entry name" value="CbiQ"/>
    <property type="match status" value="1"/>
</dbReference>
<evidence type="ECO:0000256" key="3">
    <source>
        <dbReference type="ARBA" id="ARBA00022989"/>
    </source>
</evidence>